<dbReference type="CDD" id="cd06850">
    <property type="entry name" value="biotinyl_domain"/>
    <property type="match status" value="1"/>
</dbReference>
<evidence type="ECO:0000256" key="10">
    <source>
        <dbReference type="SAM" id="MobiDB-lite"/>
    </source>
</evidence>
<dbReference type="Pfam" id="PF00289">
    <property type="entry name" value="Biotin_carb_N"/>
    <property type="match status" value="1"/>
</dbReference>
<dbReference type="InterPro" id="IPR050856">
    <property type="entry name" value="Biotin_carboxylase_complex"/>
</dbReference>
<evidence type="ECO:0000259" key="12">
    <source>
        <dbReference type="PROSITE" id="PS50975"/>
    </source>
</evidence>
<dbReference type="Pfam" id="PF00364">
    <property type="entry name" value="Biotin_lipoyl"/>
    <property type="match status" value="1"/>
</dbReference>
<dbReference type="InterPro" id="IPR016185">
    <property type="entry name" value="PreATP-grasp_dom_sf"/>
</dbReference>
<dbReference type="PROSITE" id="PS00866">
    <property type="entry name" value="CPSASE_1"/>
    <property type="match status" value="1"/>
</dbReference>
<dbReference type="PROSITE" id="PS00188">
    <property type="entry name" value="BIOTIN"/>
    <property type="match status" value="1"/>
</dbReference>
<keyword evidence="15" id="KW-1185">Reference proteome</keyword>
<evidence type="ECO:0000256" key="4">
    <source>
        <dbReference type="ARBA" id="ARBA00022741"/>
    </source>
</evidence>
<keyword evidence="6" id="KW-0092">Biotin</keyword>
<dbReference type="PATRIC" id="fig|1408189.4.peg.522"/>
<dbReference type="InterPro" id="IPR011053">
    <property type="entry name" value="Single_hybrid_motif"/>
</dbReference>
<dbReference type="PROSITE" id="PS50975">
    <property type="entry name" value="ATP_GRASP"/>
    <property type="match status" value="1"/>
</dbReference>
<feature type="region of interest" description="Disordered" evidence="10">
    <location>
        <begin position="1"/>
        <end position="27"/>
    </location>
</feature>
<evidence type="ECO:0000256" key="3">
    <source>
        <dbReference type="ARBA" id="ARBA00022598"/>
    </source>
</evidence>
<sequence length="718" mass="74951">MTATAGNLTATSTDATSKPGESNNNTRELSTVLVANRGEIACRIIRTLRDNGIRSVAVYSDADADAPHVRLADVAVHIGPSVARESYLVIDKIINAAKATGADGIHPGYGFLSENADFAAACADAGIEFIGPPADAINTMGDKISARAAVEARDVPTVPGLSRPGLSDEELIEAAPGIGFPVLIKPSAGGGGKGMHRVEEPSALPGALVTARREAAGAFGDDSLFLEHFVDTPRHIEVQIVADKHGNVIHLGERECSLQRRHQKVIEEAPSPLLDEATRAAIGEAACDAARSVGYVGAGTVEFIVPAKEPEKFYFMEMNTRLQVEHPVTEQVTGLDLVALQVAVASGQPLPLTQEDVTLTGHSIEARVYAEDPAAGFLPTGGIATRVIEPSGAGIRVDSGIADGSEVSSLYDPMLMKVIAHGSDRTQALERLDRALADTVVAGVGVNVDFCRYLLQVPEVRSGDLDTGLLDRVAEGFAVADTPDDACVAAALSWLQGRWPEHPVSPWQTPDGWRSGTPAAQRIRFGAGEQSRLVSLVGTPARATVIVGDVVAGLSAEAEAKAAPGDEYPQPRHYEVSAYRDGESLRVVCDGIARHFLVETISSVSGQEEYVVSGDSGTWVLPRTEVVTTGADDAASGSGAVVAPMPGAIITLVAEEGSTVEVGDPLLVMEAMKMEHTLTAEVAGVVSFSVSPGDQVAGDQQLAAIAEQSGDTGTVEQN</sequence>
<dbReference type="Gene3D" id="3.30.470.20">
    <property type="entry name" value="ATP-grasp fold, B domain"/>
    <property type="match status" value="1"/>
</dbReference>
<dbReference type="SMART" id="SM00878">
    <property type="entry name" value="Biotin_carb_C"/>
    <property type="match status" value="1"/>
</dbReference>
<dbReference type="PROSITE" id="PS50968">
    <property type="entry name" value="BIOTINYL_LIPOYL"/>
    <property type="match status" value="1"/>
</dbReference>
<keyword evidence="5 9" id="KW-0067">ATP-binding</keyword>
<accession>A0A0K2GYE8</accession>
<evidence type="ECO:0000259" key="11">
    <source>
        <dbReference type="PROSITE" id="PS50968"/>
    </source>
</evidence>
<dbReference type="GO" id="GO:0046872">
    <property type="term" value="F:metal ion binding"/>
    <property type="evidence" value="ECO:0007669"/>
    <property type="project" value="InterPro"/>
</dbReference>
<feature type="domain" description="Lipoyl-binding" evidence="11">
    <location>
        <begin position="630"/>
        <end position="706"/>
    </location>
</feature>
<dbReference type="EMBL" id="CP006841">
    <property type="protein sequence ID" value="ALA66805.1"/>
    <property type="molecule type" value="Genomic_DNA"/>
</dbReference>
<dbReference type="InterPro" id="IPR011764">
    <property type="entry name" value="Biotin_carboxylation_dom"/>
</dbReference>
<protein>
    <recommendedName>
        <fullName evidence="2">biotin carboxylase</fullName>
        <ecNumber evidence="2">6.3.4.14</ecNumber>
    </recommendedName>
</protein>
<dbReference type="InterPro" id="IPR005481">
    <property type="entry name" value="BC-like_N"/>
</dbReference>
<reference evidence="14 15" key="1">
    <citation type="submission" date="2013-10" db="EMBL/GenBank/DDBJ databases">
        <title>Complete genome sequence of Corynebacterium lactis DSM 45799(T), isolated from raw cow milk.</title>
        <authorList>
            <person name="Ruckert C."/>
            <person name="Albersmeier A."/>
            <person name="Lipski A."/>
            <person name="Kalinowski J."/>
        </authorList>
    </citation>
    <scope>NUCLEOTIDE SEQUENCE [LARGE SCALE GENOMIC DNA]</scope>
    <source>
        <strain evidence="14 15">RW2-5</strain>
    </source>
</reference>
<dbReference type="SUPFAM" id="SSF56059">
    <property type="entry name" value="Glutathione synthetase ATP-binding domain-like"/>
    <property type="match status" value="1"/>
</dbReference>
<evidence type="ECO:0000256" key="8">
    <source>
        <dbReference type="ARBA" id="ARBA00048501"/>
    </source>
</evidence>
<evidence type="ECO:0000313" key="14">
    <source>
        <dbReference type="EMBL" id="ALA66805.1"/>
    </source>
</evidence>
<dbReference type="PROSITE" id="PS00867">
    <property type="entry name" value="CPSASE_2"/>
    <property type="match status" value="1"/>
</dbReference>
<dbReference type="SUPFAM" id="SSF52440">
    <property type="entry name" value="PreATP-grasp domain"/>
    <property type="match status" value="1"/>
</dbReference>
<keyword evidence="3" id="KW-0436">Ligase</keyword>
<dbReference type="AlphaFoldDB" id="A0A0K2GYE8"/>
<keyword evidence="4 9" id="KW-0547">Nucleotide-binding</keyword>
<dbReference type="GO" id="GO:0005524">
    <property type="term" value="F:ATP binding"/>
    <property type="evidence" value="ECO:0007669"/>
    <property type="project" value="UniProtKB-UniRule"/>
</dbReference>
<dbReference type="SUPFAM" id="SSF51230">
    <property type="entry name" value="Single hybrid motif"/>
    <property type="match status" value="1"/>
</dbReference>
<comment type="catalytic activity">
    <reaction evidence="8">
        <text>N(6)-biotinyl-L-lysyl-[protein] + hydrogencarbonate + ATP = N(6)-carboxybiotinyl-L-lysyl-[protein] + ADP + phosphate + H(+)</text>
        <dbReference type="Rhea" id="RHEA:13501"/>
        <dbReference type="Rhea" id="RHEA-COMP:10505"/>
        <dbReference type="Rhea" id="RHEA-COMP:10506"/>
        <dbReference type="ChEBI" id="CHEBI:15378"/>
        <dbReference type="ChEBI" id="CHEBI:17544"/>
        <dbReference type="ChEBI" id="CHEBI:30616"/>
        <dbReference type="ChEBI" id="CHEBI:43474"/>
        <dbReference type="ChEBI" id="CHEBI:83144"/>
        <dbReference type="ChEBI" id="CHEBI:83145"/>
        <dbReference type="ChEBI" id="CHEBI:456216"/>
        <dbReference type="EC" id="6.3.4.14"/>
    </reaction>
    <physiologicalReaction direction="left-to-right" evidence="8">
        <dbReference type="Rhea" id="RHEA:13502"/>
    </physiologicalReaction>
</comment>
<organism evidence="14 15">
    <name type="scientific">Corynebacterium lactis RW2-5</name>
    <dbReference type="NCBI Taxonomy" id="1408189"/>
    <lineage>
        <taxon>Bacteria</taxon>
        <taxon>Bacillati</taxon>
        <taxon>Actinomycetota</taxon>
        <taxon>Actinomycetes</taxon>
        <taxon>Mycobacteriales</taxon>
        <taxon>Corynebacteriaceae</taxon>
        <taxon>Corynebacterium</taxon>
    </lineage>
</organism>
<dbReference type="RefSeq" id="WP_082313041.1">
    <property type="nucleotide sequence ID" value="NZ_CP006841.1"/>
</dbReference>
<dbReference type="EC" id="6.3.4.14" evidence="2"/>
<dbReference type="InterPro" id="IPR005479">
    <property type="entry name" value="CPAse_ATP-bd"/>
</dbReference>
<feature type="domain" description="Biotin carboxylation" evidence="13">
    <location>
        <begin position="28"/>
        <end position="475"/>
    </location>
</feature>
<dbReference type="InterPro" id="IPR011761">
    <property type="entry name" value="ATP-grasp"/>
</dbReference>
<dbReference type="Pfam" id="PF02786">
    <property type="entry name" value="CPSase_L_D2"/>
    <property type="match status" value="1"/>
</dbReference>
<dbReference type="InterPro" id="IPR000089">
    <property type="entry name" value="Biotin_lipoyl"/>
</dbReference>
<dbReference type="Gene3D" id="3.30.700.40">
    <property type="match status" value="1"/>
</dbReference>
<comment type="cofactor">
    <cofactor evidence="1">
        <name>biotin</name>
        <dbReference type="ChEBI" id="CHEBI:57586"/>
    </cofactor>
</comment>
<dbReference type="KEGG" id="clw:CLAC_02625"/>
<dbReference type="Pfam" id="PF21139">
    <property type="entry name" value="BT_MCC_alpha"/>
    <property type="match status" value="1"/>
</dbReference>
<name>A0A0K2GYE8_9CORY</name>
<dbReference type="Proteomes" id="UP000058446">
    <property type="component" value="Chromosome"/>
</dbReference>
<evidence type="ECO:0000313" key="15">
    <source>
        <dbReference type="Proteomes" id="UP000058446"/>
    </source>
</evidence>
<evidence type="ECO:0000256" key="6">
    <source>
        <dbReference type="ARBA" id="ARBA00023267"/>
    </source>
</evidence>
<comment type="pathway">
    <text evidence="7">Amino-acid degradation; L-leucine degradation.</text>
</comment>
<evidence type="ECO:0000256" key="2">
    <source>
        <dbReference type="ARBA" id="ARBA00013263"/>
    </source>
</evidence>
<dbReference type="FunFam" id="3.30.470.20:FF:000028">
    <property type="entry name" value="Methylcrotonoyl-CoA carboxylase subunit alpha, mitochondrial"/>
    <property type="match status" value="1"/>
</dbReference>
<dbReference type="PANTHER" id="PTHR18866:SF33">
    <property type="entry name" value="METHYLCROTONOYL-COA CARBOXYLASE SUBUNIT ALPHA, MITOCHONDRIAL-RELATED"/>
    <property type="match status" value="1"/>
</dbReference>
<feature type="domain" description="ATP-grasp" evidence="12">
    <location>
        <begin position="147"/>
        <end position="346"/>
    </location>
</feature>
<evidence type="ECO:0000256" key="9">
    <source>
        <dbReference type="PROSITE-ProRule" id="PRU00409"/>
    </source>
</evidence>
<evidence type="ECO:0000256" key="7">
    <source>
        <dbReference type="ARBA" id="ARBA00046317"/>
    </source>
</evidence>
<dbReference type="OrthoDB" id="9760256at2"/>
<evidence type="ECO:0000256" key="5">
    <source>
        <dbReference type="ARBA" id="ARBA00022840"/>
    </source>
</evidence>
<dbReference type="InterPro" id="IPR005482">
    <property type="entry name" value="Biotin_COase_C"/>
</dbReference>
<dbReference type="GO" id="GO:0004075">
    <property type="term" value="F:biotin carboxylase activity"/>
    <property type="evidence" value="ECO:0007669"/>
    <property type="project" value="UniProtKB-EC"/>
</dbReference>
<proteinExistence type="predicted"/>
<gene>
    <name evidence="14" type="ORF">CLAC_02625</name>
</gene>
<dbReference type="InterPro" id="IPR001882">
    <property type="entry name" value="Biotin_BS"/>
</dbReference>
<dbReference type="FunFam" id="3.40.50.20:FF:000010">
    <property type="entry name" value="Propionyl-CoA carboxylase subunit alpha"/>
    <property type="match status" value="1"/>
</dbReference>
<dbReference type="Pfam" id="PF02785">
    <property type="entry name" value="Biotin_carb_C"/>
    <property type="match status" value="1"/>
</dbReference>
<dbReference type="PROSITE" id="PS50979">
    <property type="entry name" value="BC"/>
    <property type="match status" value="1"/>
</dbReference>
<evidence type="ECO:0000256" key="1">
    <source>
        <dbReference type="ARBA" id="ARBA00001953"/>
    </source>
</evidence>
<dbReference type="Gene3D" id="2.40.50.100">
    <property type="match status" value="1"/>
</dbReference>
<dbReference type="InterPro" id="IPR011054">
    <property type="entry name" value="Rudment_hybrid_motif"/>
</dbReference>
<dbReference type="SUPFAM" id="SSF51246">
    <property type="entry name" value="Rudiment single hybrid motif"/>
    <property type="match status" value="1"/>
</dbReference>
<evidence type="ECO:0000259" key="13">
    <source>
        <dbReference type="PROSITE" id="PS50979"/>
    </source>
</evidence>
<dbReference type="InterPro" id="IPR048429">
    <property type="entry name" value="MCC_alpha_BT"/>
</dbReference>
<dbReference type="STRING" id="1408189.CLAC_02625"/>
<dbReference type="PANTHER" id="PTHR18866">
    <property type="entry name" value="CARBOXYLASE:PYRUVATE/ACETYL-COA/PROPIONYL-COA CARBOXYLASE"/>
    <property type="match status" value="1"/>
</dbReference>